<keyword evidence="3" id="KW-1185">Reference proteome</keyword>
<gene>
    <name evidence="2" type="ORF">HKX69_20385</name>
</gene>
<dbReference type="RefSeq" id="WP_171155579.1">
    <property type="nucleotide sequence ID" value="NZ_CP053189.1"/>
</dbReference>
<protein>
    <submittedName>
        <fullName evidence="2">Uncharacterized protein</fullName>
    </submittedName>
</protein>
<dbReference type="Proteomes" id="UP000502641">
    <property type="component" value="Chromosome"/>
</dbReference>
<reference evidence="2 3" key="1">
    <citation type="submission" date="2020-05" db="EMBL/GenBank/DDBJ databases">
        <authorList>
            <person name="Li K."/>
        </authorList>
    </citation>
    <scope>NUCLEOTIDE SEQUENCE [LARGE SCALE GENOMIC DNA]</scope>
    <source>
        <strain evidence="3">jing01</strain>
    </source>
</reference>
<dbReference type="AlphaFoldDB" id="A0A6M4PK08"/>
<accession>A0A6M4PK08</accession>
<evidence type="ECO:0000313" key="3">
    <source>
        <dbReference type="Proteomes" id="UP000502641"/>
    </source>
</evidence>
<feature type="region of interest" description="Disordered" evidence="1">
    <location>
        <begin position="1"/>
        <end position="21"/>
    </location>
</feature>
<dbReference type="KEGG" id="sarg:HKX69_20385"/>
<dbReference type="EMBL" id="CP053189">
    <property type="protein sequence ID" value="QJS11548.1"/>
    <property type="molecule type" value="Genomic_DNA"/>
</dbReference>
<sequence>MNSLSEQIRTRPQAVEGAGTDAVSGALETGPEYELEQDAAGVVSGRVVTLAERRPAIEHWLLSAAEDRARARQEWRTDGLALLRCGGVFSVVQISATVVHVAVGTEDPRAVNDYLAGAVLGPVFVDREMLRYCVLAGSSTGPLRDWKRAGNDAEFMGVGHYLGVPAVDAIDLTARRAWCVEMASLGDLAPAAAVSQLVHIGRYRLAGGERHLGG</sequence>
<proteinExistence type="predicted"/>
<name>A0A6M4PK08_9ACTN</name>
<organism evidence="2 3">
    <name type="scientific">Streptomyces argyrophylli</name>
    <dbReference type="NCBI Taxonomy" id="2726118"/>
    <lineage>
        <taxon>Bacteria</taxon>
        <taxon>Bacillati</taxon>
        <taxon>Actinomycetota</taxon>
        <taxon>Actinomycetes</taxon>
        <taxon>Kitasatosporales</taxon>
        <taxon>Streptomycetaceae</taxon>
        <taxon>Streptomyces</taxon>
    </lineage>
</organism>
<evidence type="ECO:0000256" key="1">
    <source>
        <dbReference type="SAM" id="MobiDB-lite"/>
    </source>
</evidence>
<evidence type="ECO:0000313" key="2">
    <source>
        <dbReference type="EMBL" id="QJS11548.1"/>
    </source>
</evidence>